<dbReference type="GO" id="GO:0052873">
    <property type="term" value="F:FMN reductase (NADPH) activity"/>
    <property type="evidence" value="ECO:0007669"/>
    <property type="project" value="UniProtKB-EC"/>
</dbReference>
<dbReference type="STRING" id="1686310.BBC0244_018630"/>
<proteinExistence type="inferred from homology"/>
<evidence type="ECO:0000256" key="2">
    <source>
        <dbReference type="ARBA" id="ARBA00022630"/>
    </source>
</evidence>
<evidence type="ECO:0000259" key="5">
    <source>
        <dbReference type="Pfam" id="PF03358"/>
    </source>
</evidence>
<dbReference type="Proteomes" id="UP000189632">
    <property type="component" value="Chromosome"/>
</dbReference>
<protein>
    <submittedName>
        <fullName evidence="6">FMN reductase</fullName>
        <ecNumber evidence="6">1.5.1.38</ecNumber>
    </submittedName>
</protein>
<keyword evidence="3" id="KW-0288">FMN</keyword>
<dbReference type="PANTHER" id="PTHR43408:SF2">
    <property type="entry name" value="FMN REDUCTASE (NADPH)"/>
    <property type="match status" value="1"/>
</dbReference>
<evidence type="ECO:0000256" key="3">
    <source>
        <dbReference type="ARBA" id="ARBA00022643"/>
    </source>
</evidence>
<reference evidence="6 7" key="1">
    <citation type="submission" date="2016-11" db="EMBL/GenBank/DDBJ databases">
        <title>Comparative genomics of Bartonella apis.</title>
        <authorList>
            <person name="Engel P."/>
        </authorList>
    </citation>
    <scope>NUCLEOTIDE SEQUENCE [LARGE SCALE GENOMIC DNA]</scope>
    <source>
        <strain evidence="6 7">BBC0122</strain>
    </source>
</reference>
<dbReference type="EC" id="1.5.1.38" evidence="6"/>
<dbReference type="InterPro" id="IPR019912">
    <property type="entry name" value="FMN_Rdtase_MsuE-like"/>
</dbReference>
<dbReference type="InterPro" id="IPR029039">
    <property type="entry name" value="Flavoprotein-like_sf"/>
</dbReference>
<dbReference type="KEGG" id="bapi:BBC0122_019840"/>
<dbReference type="RefSeq" id="WP_077993566.1">
    <property type="nucleotide sequence ID" value="NZ_CAXUOT020000005.1"/>
</dbReference>
<comment type="similarity">
    <text evidence="1">Belongs to the SsuE family.</text>
</comment>
<dbReference type="Gene3D" id="3.40.50.360">
    <property type="match status" value="1"/>
</dbReference>
<keyword evidence="7" id="KW-1185">Reference proteome</keyword>
<accession>A0A1U9MJE5</accession>
<feature type="domain" description="NADPH-dependent FMN reductase-like" evidence="5">
    <location>
        <begin position="3"/>
        <end position="146"/>
    </location>
</feature>
<gene>
    <name evidence="6" type="ORF">BBC0122_019840</name>
</gene>
<dbReference type="PANTHER" id="PTHR43408">
    <property type="entry name" value="FMN REDUCTASE (NADPH)"/>
    <property type="match status" value="1"/>
</dbReference>
<evidence type="ECO:0000256" key="4">
    <source>
        <dbReference type="ARBA" id="ARBA00023002"/>
    </source>
</evidence>
<name>A0A1U9MJE5_9HYPH</name>
<evidence type="ECO:0000256" key="1">
    <source>
        <dbReference type="ARBA" id="ARBA00005990"/>
    </source>
</evidence>
<sequence>MSKVIALSGSFNRPSKTTALVNHIGKKVAKKFGIEVVSYDLLDVGTTLGLAQRADKLEPNGQRIIEELTSADALIIGSPVYKGSYPGLFKHFIDLIEPERLYGKPVLLSATGGGDRHALMVEHQLRPLFGFFMAHSLPTAIYAAARDFGQDNEIQSPDLIARIDKAVDQFIPFIKAETAHSSEQKTTVQRARGTHDVLPFAVNS</sequence>
<keyword evidence="4 6" id="KW-0560">Oxidoreductase</keyword>
<dbReference type="InterPro" id="IPR051814">
    <property type="entry name" value="NAD(P)H-dep_FMN_reductase"/>
</dbReference>
<organism evidence="6 7">
    <name type="scientific">Bartonella choladocola</name>
    <dbReference type="NCBI Taxonomy" id="2750995"/>
    <lineage>
        <taxon>Bacteria</taxon>
        <taxon>Pseudomonadati</taxon>
        <taxon>Pseudomonadota</taxon>
        <taxon>Alphaproteobacteria</taxon>
        <taxon>Hyphomicrobiales</taxon>
        <taxon>Bartonellaceae</taxon>
        <taxon>Bartonella</taxon>
    </lineage>
</organism>
<dbReference type="InterPro" id="IPR005025">
    <property type="entry name" value="FMN_Rdtase-like_dom"/>
</dbReference>
<evidence type="ECO:0000313" key="6">
    <source>
        <dbReference type="EMBL" id="AQT48077.1"/>
    </source>
</evidence>
<dbReference type="Pfam" id="PF03358">
    <property type="entry name" value="FMN_red"/>
    <property type="match status" value="1"/>
</dbReference>
<dbReference type="OrthoDB" id="1643408at2"/>
<evidence type="ECO:0000313" key="7">
    <source>
        <dbReference type="Proteomes" id="UP000189632"/>
    </source>
</evidence>
<dbReference type="SUPFAM" id="SSF52218">
    <property type="entry name" value="Flavoproteins"/>
    <property type="match status" value="1"/>
</dbReference>
<dbReference type="EMBL" id="CP015625">
    <property type="protein sequence ID" value="AQT48077.1"/>
    <property type="molecule type" value="Genomic_DNA"/>
</dbReference>
<keyword evidence="2" id="KW-0285">Flavoprotein</keyword>
<dbReference type="NCBIfam" id="TIGR03566">
    <property type="entry name" value="FMN_reduc_MsuE"/>
    <property type="match status" value="1"/>
</dbReference>
<dbReference type="AlphaFoldDB" id="A0A1U9MJE5"/>